<dbReference type="RefSeq" id="WP_378773969.1">
    <property type="nucleotide sequence ID" value="NZ_JBHTMX010000006.1"/>
</dbReference>
<sequence length="117" mass="12851">MSAHFLDARFDQCRRPLWDDSRRTPVADMMVCGAATLPGRTYCAECRGTLIAGVIVKGQVVWFNAHGGRPSHDIDEPEDDRPLDFAAQPTEEVSGDAGRPLALDVQRLRVLAWGMAA</sequence>
<name>A0ABW3Z3D2_9HYPH</name>
<protein>
    <submittedName>
        <fullName evidence="1">Uncharacterized protein</fullName>
    </submittedName>
</protein>
<dbReference type="Proteomes" id="UP001597171">
    <property type="component" value="Unassembled WGS sequence"/>
</dbReference>
<accession>A0ABW3Z3D2</accession>
<evidence type="ECO:0000313" key="1">
    <source>
        <dbReference type="EMBL" id="MFD1330776.1"/>
    </source>
</evidence>
<dbReference type="EMBL" id="JBHTMX010000006">
    <property type="protein sequence ID" value="MFD1330776.1"/>
    <property type="molecule type" value="Genomic_DNA"/>
</dbReference>
<reference evidence="2" key="1">
    <citation type="journal article" date="2019" name="Int. J. Syst. Evol. Microbiol.">
        <title>The Global Catalogue of Microorganisms (GCM) 10K type strain sequencing project: providing services to taxonomists for standard genome sequencing and annotation.</title>
        <authorList>
            <consortium name="The Broad Institute Genomics Platform"/>
            <consortium name="The Broad Institute Genome Sequencing Center for Infectious Disease"/>
            <person name="Wu L."/>
            <person name="Ma J."/>
        </authorList>
    </citation>
    <scope>NUCLEOTIDE SEQUENCE [LARGE SCALE GENOMIC DNA]</scope>
    <source>
        <strain evidence="2">CCUG 61696</strain>
    </source>
</reference>
<keyword evidence="2" id="KW-1185">Reference proteome</keyword>
<evidence type="ECO:0000313" key="2">
    <source>
        <dbReference type="Proteomes" id="UP001597171"/>
    </source>
</evidence>
<organism evidence="1 2">
    <name type="scientific">Methylopila musalis</name>
    <dbReference type="NCBI Taxonomy" id="1134781"/>
    <lineage>
        <taxon>Bacteria</taxon>
        <taxon>Pseudomonadati</taxon>
        <taxon>Pseudomonadota</taxon>
        <taxon>Alphaproteobacteria</taxon>
        <taxon>Hyphomicrobiales</taxon>
        <taxon>Methylopilaceae</taxon>
        <taxon>Methylopila</taxon>
    </lineage>
</organism>
<proteinExistence type="predicted"/>
<gene>
    <name evidence="1" type="ORF">ACFQ4O_02060</name>
</gene>
<comment type="caution">
    <text evidence="1">The sequence shown here is derived from an EMBL/GenBank/DDBJ whole genome shotgun (WGS) entry which is preliminary data.</text>
</comment>